<dbReference type="EMBL" id="KB301663">
    <property type="protein sequence ID" value="ELU05287.1"/>
    <property type="molecule type" value="Genomic_DNA"/>
</dbReference>
<comment type="subcellular location">
    <subcellularLocation>
        <location evidence="1">Golgi apparatus membrane</location>
        <topology evidence="1">Single-pass type II membrane protein</topology>
    </subcellularLocation>
    <subcellularLocation>
        <location evidence="7">Golgi apparatus</location>
        <location evidence="7">Golgi stack membrane</location>
        <topology evidence="7">Single-pass type II membrane protein</topology>
    </subcellularLocation>
</comment>
<gene>
    <name evidence="9" type="ORF">CAPTEDRAFT_81669</name>
</gene>
<dbReference type="HOGENOM" id="CLU_194035_0_0_1"/>
<keyword evidence="11" id="KW-1185">Reference proteome</keyword>
<dbReference type="GO" id="GO:0000139">
    <property type="term" value="C:Golgi membrane"/>
    <property type="evidence" value="ECO:0007669"/>
    <property type="project" value="UniProtKB-SubCell"/>
</dbReference>
<keyword evidence="7" id="KW-0472">Membrane</keyword>
<sequence>LNSKYKFYLSFENAFCSHYVTEKFHRIIAMVDVVPVVMGAADYVNILPEGSYIDIRDFKSPQELAKYLLVLDKNDTLYNQYI</sequence>
<reference evidence="10" key="3">
    <citation type="submission" date="2015-06" db="UniProtKB">
        <authorList>
            <consortium name="EnsemblMetazoa"/>
        </authorList>
    </citation>
    <scope>IDENTIFICATION</scope>
</reference>
<dbReference type="Proteomes" id="UP000014760">
    <property type="component" value="Unassembled WGS sequence"/>
</dbReference>
<evidence type="ECO:0000313" key="10">
    <source>
        <dbReference type="EnsemblMetazoa" id="CapteP81669"/>
    </source>
</evidence>
<dbReference type="EC" id="2.4.1.-" evidence="7"/>
<evidence type="ECO:0000313" key="9">
    <source>
        <dbReference type="EMBL" id="ELU05287.1"/>
    </source>
</evidence>
<feature type="non-terminal residue" evidence="9">
    <location>
        <position position="82"/>
    </location>
</feature>
<dbReference type="STRING" id="283909.R7UMW9"/>
<dbReference type="InterPro" id="IPR055270">
    <property type="entry name" value="Glyco_tran_10_C"/>
</dbReference>
<comment type="similarity">
    <text evidence="3 7">Belongs to the glycosyltransferase 10 family.</text>
</comment>
<evidence type="ECO:0000256" key="1">
    <source>
        <dbReference type="ARBA" id="ARBA00004323"/>
    </source>
</evidence>
<feature type="domain" description="Fucosyltransferase C-terminal" evidence="8">
    <location>
        <begin position="2"/>
        <end position="81"/>
    </location>
</feature>
<keyword evidence="6 7" id="KW-0333">Golgi apparatus</keyword>
<feature type="non-terminal residue" evidence="9">
    <location>
        <position position="1"/>
    </location>
</feature>
<dbReference type="PANTHER" id="PTHR48438:SF1">
    <property type="entry name" value="ALPHA-(1,3)-FUCOSYLTRANSFERASE C-RELATED"/>
    <property type="match status" value="1"/>
</dbReference>
<dbReference type="GO" id="GO:0032580">
    <property type="term" value="C:Golgi cisterna membrane"/>
    <property type="evidence" value="ECO:0007669"/>
    <property type="project" value="UniProtKB-SubCell"/>
</dbReference>
<evidence type="ECO:0000256" key="6">
    <source>
        <dbReference type="ARBA" id="ARBA00023034"/>
    </source>
</evidence>
<dbReference type="UniPathway" id="UPA00378"/>
<dbReference type="GO" id="GO:0008417">
    <property type="term" value="F:fucosyltransferase activity"/>
    <property type="evidence" value="ECO:0007669"/>
    <property type="project" value="InterPro"/>
</dbReference>
<evidence type="ECO:0000256" key="3">
    <source>
        <dbReference type="ARBA" id="ARBA00008919"/>
    </source>
</evidence>
<dbReference type="EnsemblMetazoa" id="CapteT81669">
    <property type="protein sequence ID" value="CapteP81669"/>
    <property type="gene ID" value="CapteG81669"/>
</dbReference>
<evidence type="ECO:0000256" key="4">
    <source>
        <dbReference type="ARBA" id="ARBA00022676"/>
    </source>
</evidence>
<dbReference type="Pfam" id="PF00852">
    <property type="entry name" value="Glyco_transf_10"/>
    <property type="match status" value="1"/>
</dbReference>
<protein>
    <recommendedName>
        <fullName evidence="7">Fucosyltransferase</fullName>
        <ecNumber evidence="7">2.4.1.-</ecNumber>
    </recommendedName>
</protein>
<dbReference type="InterPro" id="IPR001503">
    <property type="entry name" value="Glyco_trans_10"/>
</dbReference>
<dbReference type="SUPFAM" id="SSF53756">
    <property type="entry name" value="UDP-Glycosyltransferase/glycogen phosphorylase"/>
    <property type="match status" value="1"/>
</dbReference>
<reference evidence="9 11" key="2">
    <citation type="journal article" date="2013" name="Nature">
        <title>Insights into bilaterian evolution from three spiralian genomes.</title>
        <authorList>
            <person name="Simakov O."/>
            <person name="Marletaz F."/>
            <person name="Cho S.J."/>
            <person name="Edsinger-Gonzales E."/>
            <person name="Havlak P."/>
            <person name="Hellsten U."/>
            <person name="Kuo D.H."/>
            <person name="Larsson T."/>
            <person name="Lv J."/>
            <person name="Arendt D."/>
            <person name="Savage R."/>
            <person name="Osoegawa K."/>
            <person name="de Jong P."/>
            <person name="Grimwood J."/>
            <person name="Chapman J.A."/>
            <person name="Shapiro H."/>
            <person name="Aerts A."/>
            <person name="Otillar R.P."/>
            <person name="Terry A.Y."/>
            <person name="Boore J.L."/>
            <person name="Grigoriev I.V."/>
            <person name="Lindberg D.R."/>
            <person name="Seaver E.C."/>
            <person name="Weisblat D.A."/>
            <person name="Putnam N.H."/>
            <person name="Rokhsar D.S."/>
        </authorList>
    </citation>
    <scope>NUCLEOTIDE SEQUENCE</scope>
    <source>
        <strain evidence="9 11">I ESC-2004</strain>
    </source>
</reference>
<dbReference type="Gene3D" id="3.40.50.11660">
    <property type="entry name" value="Glycosyl transferase family 10, C-terminal domain"/>
    <property type="match status" value="1"/>
</dbReference>
<evidence type="ECO:0000256" key="2">
    <source>
        <dbReference type="ARBA" id="ARBA00004922"/>
    </source>
</evidence>
<dbReference type="AlphaFoldDB" id="R7UMW9"/>
<keyword evidence="5 7" id="KW-0808">Transferase</keyword>
<name>R7UMW9_CAPTE</name>
<keyword evidence="4 7" id="KW-0328">Glycosyltransferase</keyword>
<comment type="pathway">
    <text evidence="2">Protein modification; protein glycosylation.</text>
</comment>
<evidence type="ECO:0000313" key="11">
    <source>
        <dbReference type="Proteomes" id="UP000014760"/>
    </source>
</evidence>
<proteinExistence type="inferred from homology"/>
<dbReference type="InterPro" id="IPR038577">
    <property type="entry name" value="GT10-like_C_sf"/>
</dbReference>
<keyword evidence="7" id="KW-0812">Transmembrane</keyword>
<evidence type="ECO:0000259" key="8">
    <source>
        <dbReference type="Pfam" id="PF00852"/>
    </source>
</evidence>
<dbReference type="PANTHER" id="PTHR48438">
    <property type="entry name" value="ALPHA-(1,3)-FUCOSYLTRANSFERASE C-RELATED"/>
    <property type="match status" value="1"/>
</dbReference>
<evidence type="ECO:0000256" key="5">
    <source>
        <dbReference type="ARBA" id="ARBA00022679"/>
    </source>
</evidence>
<dbReference type="OMA" id="LTNDYMF"/>
<reference evidence="11" key="1">
    <citation type="submission" date="2012-12" db="EMBL/GenBank/DDBJ databases">
        <authorList>
            <person name="Hellsten U."/>
            <person name="Grimwood J."/>
            <person name="Chapman J.A."/>
            <person name="Shapiro H."/>
            <person name="Aerts A."/>
            <person name="Otillar R.P."/>
            <person name="Terry A.Y."/>
            <person name="Boore J.L."/>
            <person name="Simakov O."/>
            <person name="Marletaz F."/>
            <person name="Cho S.-J."/>
            <person name="Edsinger-Gonzales E."/>
            <person name="Havlak P."/>
            <person name="Kuo D.-H."/>
            <person name="Larsson T."/>
            <person name="Lv J."/>
            <person name="Arendt D."/>
            <person name="Savage R."/>
            <person name="Osoegawa K."/>
            <person name="de Jong P."/>
            <person name="Lindberg D.R."/>
            <person name="Seaver E.C."/>
            <person name="Weisblat D.A."/>
            <person name="Putnam N.H."/>
            <person name="Grigoriev I.V."/>
            <person name="Rokhsar D.S."/>
        </authorList>
    </citation>
    <scope>NUCLEOTIDE SEQUENCE</scope>
    <source>
        <strain evidence="11">I ESC-2004</strain>
    </source>
</reference>
<dbReference type="OrthoDB" id="427096at2759"/>
<accession>R7UMW9</accession>
<evidence type="ECO:0000256" key="7">
    <source>
        <dbReference type="RuleBase" id="RU003832"/>
    </source>
</evidence>
<organism evidence="9">
    <name type="scientific">Capitella teleta</name>
    <name type="common">Polychaete worm</name>
    <dbReference type="NCBI Taxonomy" id="283909"/>
    <lineage>
        <taxon>Eukaryota</taxon>
        <taxon>Metazoa</taxon>
        <taxon>Spiralia</taxon>
        <taxon>Lophotrochozoa</taxon>
        <taxon>Annelida</taxon>
        <taxon>Polychaeta</taxon>
        <taxon>Sedentaria</taxon>
        <taxon>Scolecida</taxon>
        <taxon>Capitellidae</taxon>
        <taxon>Capitella</taxon>
    </lineage>
</organism>
<dbReference type="EMBL" id="AMQN01044316">
    <property type="status" value="NOT_ANNOTATED_CDS"/>
    <property type="molecule type" value="Genomic_DNA"/>
</dbReference>